<dbReference type="Pfam" id="PF05973">
    <property type="entry name" value="Gp49"/>
    <property type="match status" value="1"/>
</dbReference>
<organism evidence="2 3">
    <name type="scientific">Streptomyces chiangmaiensis</name>
    <dbReference type="NCBI Taxonomy" id="766497"/>
    <lineage>
        <taxon>Bacteria</taxon>
        <taxon>Bacillati</taxon>
        <taxon>Actinomycetota</taxon>
        <taxon>Actinomycetes</taxon>
        <taxon>Kitasatosporales</taxon>
        <taxon>Streptomycetaceae</taxon>
        <taxon>Streptomyces</taxon>
    </lineage>
</organism>
<dbReference type="EMBL" id="JAYWVC010000418">
    <property type="protein sequence ID" value="MED7828547.1"/>
    <property type="molecule type" value="Genomic_DNA"/>
</dbReference>
<protein>
    <submittedName>
        <fullName evidence="2">Type II toxin-antitoxin system RelE/ParE family toxin</fullName>
    </submittedName>
</protein>
<dbReference type="RefSeq" id="WP_329512887.1">
    <property type="nucleotide sequence ID" value="NZ_BAAAYZ010000132.1"/>
</dbReference>
<accession>A0ABU7FXA1</accession>
<keyword evidence="3" id="KW-1185">Reference proteome</keyword>
<proteinExistence type="predicted"/>
<feature type="region of interest" description="Disordered" evidence="1">
    <location>
        <begin position="100"/>
        <end position="130"/>
    </location>
</feature>
<dbReference type="InterPro" id="IPR009241">
    <property type="entry name" value="HigB-like"/>
</dbReference>
<comment type="caution">
    <text evidence="2">The sequence shown here is derived from an EMBL/GenBank/DDBJ whole genome shotgun (WGS) entry which is preliminary data.</text>
</comment>
<gene>
    <name evidence="2" type="ORF">VXC91_43570</name>
</gene>
<evidence type="ECO:0000256" key="1">
    <source>
        <dbReference type="SAM" id="MobiDB-lite"/>
    </source>
</evidence>
<evidence type="ECO:0000313" key="3">
    <source>
        <dbReference type="Proteomes" id="UP001333996"/>
    </source>
</evidence>
<sequence length="130" mass="15097">MAALYVIEVEPEVRAWLELLPGKLYRKVEDYAELLAELGPHTPMPYARPLRDGVNELRPSLDGVATRITYWITDDRRIVLLTVFRKTRPHEETQINRAVQAKKECEAEHGPAHSEFTREESEFTREEGDH</sequence>
<feature type="compositionally biased region" description="Basic and acidic residues" evidence="1">
    <location>
        <begin position="101"/>
        <end position="130"/>
    </location>
</feature>
<reference evidence="2" key="1">
    <citation type="submission" date="2024-01" db="EMBL/GenBank/DDBJ databases">
        <title>First draft genome sequence data of TA4-1, the type strain of Gram-positive actinobacterium Streptomyces chiangmaiensis.</title>
        <authorList>
            <person name="Yasawong M."/>
            <person name="Nantapong N."/>
        </authorList>
    </citation>
    <scope>NUCLEOTIDE SEQUENCE</scope>
    <source>
        <strain evidence="2">TA4-1</strain>
    </source>
</reference>
<evidence type="ECO:0000313" key="2">
    <source>
        <dbReference type="EMBL" id="MED7828547.1"/>
    </source>
</evidence>
<dbReference type="Proteomes" id="UP001333996">
    <property type="component" value="Unassembled WGS sequence"/>
</dbReference>
<name>A0ABU7FXA1_9ACTN</name>